<feature type="compositionally biased region" description="Polar residues" evidence="1">
    <location>
        <begin position="240"/>
        <end position="249"/>
    </location>
</feature>
<evidence type="ECO:0000256" key="1">
    <source>
        <dbReference type="SAM" id="MobiDB-lite"/>
    </source>
</evidence>
<dbReference type="EMBL" id="JAUHHV010000008">
    <property type="protein sequence ID" value="KAK1414751.1"/>
    <property type="molecule type" value="Genomic_DNA"/>
</dbReference>
<accession>A0AAD8NNA7</accession>
<proteinExistence type="predicted"/>
<organism evidence="3 4">
    <name type="scientific">Tagetes erecta</name>
    <name type="common">African marigold</name>
    <dbReference type="NCBI Taxonomy" id="13708"/>
    <lineage>
        <taxon>Eukaryota</taxon>
        <taxon>Viridiplantae</taxon>
        <taxon>Streptophyta</taxon>
        <taxon>Embryophyta</taxon>
        <taxon>Tracheophyta</taxon>
        <taxon>Spermatophyta</taxon>
        <taxon>Magnoliopsida</taxon>
        <taxon>eudicotyledons</taxon>
        <taxon>Gunneridae</taxon>
        <taxon>Pentapetalae</taxon>
        <taxon>asterids</taxon>
        <taxon>campanulids</taxon>
        <taxon>Asterales</taxon>
        <taxon>Asteraceae</taxon>
        <taxon>Asteroideae</taxon>
        <taxon>Heliantheae alliance</taxon>
        <taxon>Tageteae</taxon>
        <taxon>Tagetes</taxon>
    </lineage>
</organism>
<dbReference type="PANTHER" id="PTHR33223:SF11">
    <property type="entry name" value="ELEMENT PROTEIN, PUTATIVE-RELATED"/>
    <property type="match status" value="1"/>
</dbReference>
<evidence type="ECO:0000313" key="4">
    <source>
        <dbReference type="Proteomes" id="UP001229421"/>
    </source>
</evidence>
<feature type="compositionally biased region" description="Basic and acidic residues" evidence="1">
    <location>
        <begin position="225"/>
        <end position="237"/>
    </location>
</feature>
<dbReference type="Pfam" id="PF03732">
    <property type="entry name" value="Retrotrans_gag"/>
    <property type="match status" value="1"/>
</dbReference>
<comment type="caution">
    <text evidence="3">The sequence shown here is derived from an EMBL/GenBank/DDBJ whole genome shotgun (WGS) entry which is preliminary data.</text>
</comment>
<dbReference type="AlphaFoldDB" id="A0AAD8NNA7"/>
<evidence type="ECO:0000259" key="2">
    <source>
        <dbReference type="Pfam" id="PF03732"/>
    </source>
</evidence>
<name>A0AAD8NNA7_TARER</name>
<sequence length="426" mass="47923">MSSRRPRNSDRRIASIVAREVAAIIPTLLTHLNNGINGGGGVNSHPLGCSFKKFSSCNPTKFNGTEGATGLLQWFESTENTFLNSECPDNLKVRHAASVLQKRALTWWNGEKRTRGANAAMALTWDQFKDLMTKEFCPRNEIKKLEAEFWDLAQEGGENLAYTNRFHELSLLVPHLVTPLSRAIEKYIGGLPMQIQDTVWGSNPTTLEDTIRLAAQLTDNHVKDGSLVRKGSKKDPDISVSKSGNTDNSEFCSKKRKAEALNYATITPAVPLNQVASVSQQAPVRKPYKGIHPLCNTCKLHHATNIPCRWCTKCGRLGHTFNYCREPAKAPVNPDVVQPPLAITQDGDEKEFIVEPEEWIPLQESLNVDDLPPEELYHQNPEDMTTSDMRSWLQSRNYPYKRLKRLKSKSLRKLVKSFQASQKMQN</sequence>
<dbReference type="PANTHER" id="PTHR33223">
    <property type="entry name" value="CCHC-TYPE DOMAIN-CONTAINING PROTEIN"/>
    <property type="match status" value="1"/>
</dbReference>
<reference evidence="3" key="1">
    <citation type="journal article" date="2023" name="bioRxiv">
        <title>Improved chromosome-level genome assembly for marigold (Tagetes erecta).</title>
        <authorList>
            <person name="Jiang F."/>
            <person name="Yuan L."/>
            <person name="Wang S."/>
            <person name="Wang H."/>
            <person name="Xu D."/>
            <person name="Wang A."/>
            <person name="Fan W."/>
        </authorList>
    </citation>
    <scope>NUCLEOTIDE SEQUENCE</scope>
    <source>
        <strain evidence="3">WSJ</strain>
        <tissue evidence="3">Leaf</tissue>
    </source>
</reference>
<gene>
    <name evidence="3" type="ORF">QVD17_30503</name>
</gene>
<dbReference type="Proteomes" id="UP001229421">
    <property type="component" value="Unassembled WGS sequence"/>
</dbReference>
<protein>
    <recommendedName>
        <fullName evidence="2">Retrotransposon gag domain-containing protein</fullName>
    </recommendedName>
</protein>
<feature type="region of interest" description="Disordered" evidence="1">
    <location>
        <begin position="225"/>
        <end position="249"/>
    </location>
</feature>
<feature type="domain" description="Retrotransposon gag" evidence="2">
    <location>
        <begin position="96"/>
        <end position="191"/>
    </location>
</feature>
<dbReference type="InterPro" id="IPR005162">
    <property type="entry name" value="Retrotrans_gag_dom"/>
</dbReference>
<keyword evidence="4" id="KW-1185">Reference proteome</keyword>
<evidence type="ECO:0000313" key="3">
    <source>
        <dbReference type="EMBL" id="KAK1414751.1"/>
    </source>
</evidence>